<protein>
    <submittedName>
        <fullName evidence="3">Bm86-like protein</fullName>
    </submittedName>
</protein>
<dbReference type="AlphaFoldDB" id="A4UVS2"/>
<organism evidence="3">
    <name type="scientific">Haemaphysalis longicornis</name>
    <name type="common">Bush tick</name>
    <dbReference type="NCBI Taxonomy" id="44386"/>
    <lineage>
        <taxon>Eukaryota</taxon>
        <taxon>Metazoa</taxon>
        <taxon>Ecdysozoa</taxon>
        <taxon>Arthropoda</taxon>
        <taxon>Chelicerata</taxon>
        <taxon>Arachnida</taxon>
        <taxon>Acari</taxon>
        <taxon>Parasitiformes</taxon>
        <taxon>Ixodida</taxon>
        <taxon>Ixodoidea</taxon>
        <taxon>Ixodidae</taxon>
        <taxon>Haemaphysalinae</taxon>
        <taxon>Haemaphysalis</taxon>
    </lineage>
</organism>
<feature type="chain" id="PRO_5002674876" evidence="2">
    <location>
        <begin position="20"/>
        <end position="594"/>
    </location>
</feature>
<keyword evidence="2" id="KW-0732">Signal</keyword>
<dbReference type="EMBL" id="AB251858">
    <property type="protein sequence ID" value="BAF56919.1"/>
    <property type="molecule type" value="mRNA"/>
</dbReference>
<proteinExistence type="evidence at transcript level"/>
<accession>A4UVS2</accession>
<evidence type="ECO:0000256" key="1">
    <source>
        <dbReference type="SAM" id="MobiDB-lite"/>
    </source>
</evidence>
<sequence>MRICVGFLAGVLLISGTVADGDVGVPEEAVSQGVACESFGNRFCNGPCKQTPGSNDTFSCVCPSDEFYFDAVQRICLYKTSCVTQKCSIGFCKDGRNKVFCNCEGIPYMTLNCKVQKFYQDECEERGGQALMPTRPAEGPRCACGEWAKADIENKKCVPSTCLRPTVTCKELCEKGLLGKDPRCCQGWNETDCTREPENGTYCSPGSLINKQGRCQDACSARQTNLICPYGCQPTPGGKTAYQCWCPLRKEVAEDGVSCKEVPKVRLCREDEQKACRPGQSCEVRDEKIICRCRLHEHLVDGVCTEKCRPNNCHEHFLKCVISNGKEQCRCPWKDWRKVFINDECTLKRYYYTVSFKPNISLENDDCDFYGQRVFQAMRTALGSRVHMVQILSCTKKIEARLIFNEPLPELLRKKLQMCEYQEGEYCMLYPSLPIEKGSATEIEEENLCESVLKEQEVAYNGTNECVKDGNIFWFKCAPGFKEVNQQSVGRLRRSICEPGTEDPTVEPADTDDPNVEPAGADDPAVEPATQESKGDPATKGTTQHASKETNPEPASKGTTAEPEKSAGSSPFKSHFLELLLLYGGVVTLLQILH</sequence>
<evidence type="ECO:0000313" key="3">
    <source>
        <dbReference type="EMBL" id="BAF56919.1"/>
    </source>
</evidence>
<reference evidence="3" key="1">
    <citation type="journal article" date="2007" name="Vet. Parasitol.">
        <title>Molecular characterization of Rhipicephalus (Boophilus) microplus Bm86 homologue from Haemaphysalis longicornis ticks.</title>
        <authorList>
            <person name="Liao M."/>
            <person name="Zhou J."/>
            <person name="Hatta T."/>
            <person name="Umemiya R."/>
            <person name="Miyoshi T."/>
            <person name="Tsuji N."/>
            <person name="Xuan X."/>
            <person name="Fujisaki K."/>
        </authorList>
    </citation>
    <scope>NUCLEOTIDE SEQUENCE</scope>
    <source>
        <strain evidence="3">Okayama</strain>
    </source>
</reference>
<feature type="region of interest" description="Disordered" evidence="1">
    <location>
        <begin position="497"/>
        <end position="570"/>
    </location>
</feature>
<gene>
    <name evidence="3" type="primary">Hl86</name>
</gene>
<feature type="signal peptide" evidence="2">
    <location>
        <begin position="1"/>
        <end position="19"/>
    </location>
</feature>
<feature type="compositionally biased region" description="Acidic residues" evidence="1">
    <location>
        <begin position="500"/>
        <end position="515"/>
    </location>
</feature>
<evidence type="ECO:0000256" key="2">
    <source>
        <dbReference type="SAM" id="SignalP"/>
    </source>
</evidence>
<name>A4UVS2_HAELO</name>